<dbReference type="GO" id="GO:0046872">
    <property type="term" value="F:metal ion binding"/>
    <property type="evidence" value="ECO:0007669"/>
    <property type="project" value="UniProtKB-KW"/>
</dbReference>
<feature type="domain" description="Cytochrome c" evidence="8">
    <location>
        <begin position="24"/>
        <end position="126"/>
    </location>
</feature>
<evidence type="ECO:0000256" key="5">
    <source>
        <dbReference type="ARBA" id="ARBA00023004"/>
    </source>
</evidence>
<organism evidence="9 10">
    <name type="scientific">Aminobacter carboxidus</name>
    <dbReference type="NCBI Taxonomy" id="376165"/>
    <lineage>
        <taxon>Bacteria</taxon>
        <taxon>Pseudomonadati</taxon>
        <taxon>Pseudomonadota</taxon>
        <taxon>Alphaproteobacteria</taxon>
        <taxon>Hyphomicrobiales</taxon>
        <taxon>Phyllobacteriaceae</taxon>
        <taxon>Aminobacter</taxon>
    </lineage>
</organism>
<proteinExistence type="predicted"/>
<keyword evidence="1" id="KW-0813">Transport</keyword>
<gene>
    <name evidence="9" type="ORF">HNQ96_005422</name>
</gene>
<dbReference type="InterPro" id="IPR036909">
    <property type="entry name" value="Cyt_c-like_dom_sf"/>
</dbReference>
<dbReference type="PROSITE" id="PS51007">
    <property type="entry name" value="CYTC"/>
    <property type="match status" value="1"/>
</dbReference>
<sequence>MTSSTMKAVAAAAFVLAAPVAHAQDIEAGKVVFKKCVACHATDTTTNKVGPHLGDVIGRMAGTVEGFNYSRAMKEAGAAGLVWDEAHLTEYLVAPKAKVPGTKMAFAGIKKPDELANLVAYLKILPE</sequence>
<evidence type="ECO:0000256" key="7">
    <source>
        <dbReference type="SAM" id="SignalP"/>
    </source>
</evidence>
<feature type="chain" id="PRO_5034087134" evidence="7">
    <location>
        <begin position="24"/>
        <end position="127"/>
    </location>
</feature>
<dbReference type="Pfam" id="PF00034">
    <property type="entry name" value="Cytochrom_C"/>
    <property type="match status" value="1"/>
</dbReference>
<evidence type="ECO:0000313" key="9">
    <source>
        <dbReference type="EMBL" id="MBB6469532.1"/>
    </source>
</evidence>
<dbReference type="PANTHER" id="PTHR11961">
    <property type="entry name" value="CYTOCHROME C"/>
    <property type="match status" value="1"/>
</dbReference>
<dbReference type="InterPro" id="IPR002327">
    <property type="entry name" value="Cyt_c_1A/1B"/>
</dbReference>
<evidence type="ECO:0000256" key="4">
    <source>
        <dbReference type="ARBA" id="ARBA00022982"/>
    </source>
</evidence>
<evidence type="ECO:0000256" key="2">
    <source>
        <dbReference type="ARBA" id="ARBA00022617"/>
    </source>
</evidence>
<dbReference type="Proteomes" id="UP000532373">
    <property type="component" value="Unassembled WGS sequence"/>
</dbReference>
<dbReference type="EMBL" id="JACHGI010000017">
    <property type="protein sequence ID" value="MBB6469532.1"/>
    <property type="molecule type" value="Genomic_DNA"/>
</dbReference>
<keyword evidence="3 6" id="KW-0479">Metal-binding</keyword>
<protein>
    <submittedName>
        <fullName evidence="9">Cytochrome c</fullName>
    </submittedName>
</protein>
<evidence type="ECO:0000313" key="10">
    <source>
        <dbReference type="Proteomes" id="UP000532373"/>
    </source>
</evidence>
<keyword evidence="4" id="KW-0249">Electron transport</keyword>
<dbReference type="GO" id="GO:0020037">
    <property type="term" value="F:heme binding"/>
    <property type="evidence" value="ECO:0007669"/>
    <property type="project" value="InterPro"/>
</dbReference>
<evidence type="ECO:0000256" key="6">
    <source>
        <dbReference type="PROSITE-ProRule" id="PRU00433"/>
    </source>
</evidence>
<evidence type="ECO:0000256" key="1">
    <source>
        <dbReference type="ARBA" id="ARBA00022448"/>
    </source>
</evidence>
<keyword evidence="7" id="KW-0732">Signal</keyword>
<reference evidence="9 10" key="1">
    <citation type="submission" date="2020-08" db="EMBL/GenBank/DDBJ databases">
        <title>Genomic Encyclopedia of Type Strains, Phase IV (KMG-IV): sequencing the most valuable type-strain genomes for metagenomic binning, comparative biology and taxonomic classification.</title>
        <authorList>
            <person name="Goeker M."/>
        </authorList>
    </citation>
    <scope>NUCLEOTIDE SEQUENCE [LARGE SCALE GENOMIC DNA]</scope>
    <source>
        <strain evidence="9 10">DSM 17454</strain>
    </source>
</reference>
<evidence type="ECO:0000259" key="8">
    <source>
        <dbReference type="PROSITE" id="PS51007"/>
    </source>
</evidence>
<dbReference type="SUPFAM" id="SSF46626">
    <property type="entry name" value="Cytochrome c"/>
    <property type="match status" value="1"/>
</dbReference>
<feature type="signal peptide" evidence="7">
    <location>
        <begin position="1"/>
        <end position="23"/>
    </location>
</feature>
<dbReference type="GO" id="GO:0009055">
    <property type="term" value="F:electron transfer activity"/>
    <property type="evidence" value="ECO:0007669"/>
    <property type="project" value="InterPro"/>
</dbReference>
<dbReference type="InterPro" id="IPR009056">
    <property type="entry name" value="Cyt_c-like_dom"/>
</dbReference>
<evidence type="ECO:0000256" key="3">
    <source>
        <dbReference type="ARBA" id="ARBA00022723"/>
    </source>
</evidence>
<keyword evidence="5 6" id="KW-0408">Iron</keyword>
<comment type="caution">
    <text evidence="9">The sequence shown here is derived from an EMBL/GenBank/DDBJ whole genome shotgun (WGS) entry which is preliminary data.</text>
</comment>
<name>A0A8E1WJA5_9HYPH</name>
<keyword evidence="2 6" id="KW-0349">Heme</keyword>
<dbReference type="AlphaFoldDB" id="A0A8E1WJA5"/>
<dbReference type="PRINTS" id="PR00604">
    <property type="entry name" value="CYTCHRMECIAB"/>
</dbReference>
<dbReference type="Gene3D" id="1.10.760.10">
    <property type="entry name" value="Cytochrome c-like domain"/>
    <property type="match status" value="1"/>
</dbReference>
<accession>A0A8E1WJA5</accession>